<protein>
    <submittedName>
        <fullName evidence="1">Uncharacterized protein</fullName>
    </submittedName>
</protein>
<dbReference type="Proteomes" id="UP000077623">
    <property type="component" value="Unassembled WGS sequence"/>
</dbReference>
<reference evidence="2" key="1">
    <citation type="submission" date="2016-04" db="EMBL/GenBank/DDBJ databases">
        <authorList>
            <person name="Quiroz-Castaneda R.E."/>
            <person name="Martinez-Ocampo F."/>
        </authorList>
    </citation>
    <scope>NUCLEOTIDE SEQUENCE [LARGE SCALE GENOMIC DNA]</scope>
    <source>
        <strain evidence="2">INIFAP01</strain>
    </source>
</reference>
<dbReference type="EMBL" id="LWUJ01000011">
    <property type="protein sequence ID" value="OAL10361.1"/>
    <property type="molecule type" value="Genomic_DNA"/>
</dbReference>
<name>A0A1A9QEC9_9MOLU</name>
<gene>
    <name evidence="1" type="ORF">A6V39_02910</name>
</gene>
<proteinExistence type="predicted"/>
<keyword evidence="2" id="KW-1185">Reference proteome</keyword>
<dbReference type="STRING" id="432608.A6V39_02910"/>
<evidence type="ECO:0000313" key="2">
    <source>
        <dbReference type="Proteomes" id="UP000077623"/>
    </source>
</evidence>
<evidence type="ECO:0000313" key="1">
    <source>
        <dbReference type="EMBL" id="OAL10361.1"/>
    </source>
</evidence>
<accession>A0A1A9QEC9</accession>
<comment type="caution">
    <text evidence="1">The sequence shown here is derived from an EMBL/GenBank/DDBJ whole genome shotgun (WGS) entry which is preliminary data.</text>
</comment>
<dbReference type="AlphaFoldDB" id="A0A1A9QEC9"/>
<sequence>MAMGEIKREVKLLEPLITIYQMKLKHIGTKHSQKIRRSISLSCLINGKALTLERAINSFSSLK</sequence>
<organism evidence="1 2">
    <name type="scientific">Candidatus Mycoplasma haematobovis</name>
    <dbReference type="NCBI Taxonomy" id="432608"/>
    <lineage>
        <taxon>Bacteria</taxon>
        <taxon>Bacillati</taxon>
        <taxon>Mycoplasmatota</taxon>
        <taxon>Mollicutes</taxon>
        <taxon>Mycoplasmataceae</taxon>
        <taxon>Mycoplasma</taxon>
    </lineage>
</organism>